<feature type="region of interest" description="Disordered" evidence="1">
    <location>
        <begin position="1"/>
        <end position="23"/>
    </location>
</feature>
<keyword evidence="3" id="KW-1185">Reference proteome</keyword>
<accession>K6Q1B0</accession>
<dbReference type="HOGENOM" id="CLU_006229_4_0_9"/>
<evidence type="ECO:0000313" key="2">
    <source>
        <dbReference type="EMBL" id="EKP94739.1"/>
    </source>
</evidence>
<dbReference type="PANTHER" id="PTHR11669">
    <property type="entry name" value="REPLICATION FACTOR C / DNA POLYMERASE III GAMMA-TAU SUBUNIT"/>
    <property type="match status" value="1"/>
</dbReference>
<evidence type="ECO:0000313" key="3">
    <source>
        <dbReference type="Proteomes" id="UP000005710"/>
    </source>
</evidence>
<evidence type="ECO:0008006" key="4">
    <source>
        <dbReference type="Google" id="ProtNLM"/>
    </source>
</evidence>
<dbReference type="Gene3D" id="3.40.50.300">
    <property type="entry name" value="P-loop containing nucleotide triphosphate hydrolases"/>
    <property type="match status" value="1"/>
</dbReference>
<sequence length="357" mass="38198">MFERDGQPPEQVPARPQSLRGAGVRNHAPFWSRRVAHAYLLAGPPGAGHQEAAQEAAAALLCLTPRSGQACGDCAACRQVAAGTHPDLLVPDGHGIDAVRRLLALLSLRPHAGGRKVILWQDADRLTVQAANALLKSVEEPPPFAVFLFTTDHLPAVLPTLRSRCQVVPFRPQPREERAKDLADRSGSSLLAAYWALCACGDRPDAARSYLDEPGCAAEAEVLERAAATLERGGPADALAVGRTLAEWGDRAEGAVEVLVWRLRRGEKGQAPGRLLGWTRALAAFRRAWQANANRQLALEVFCWRCWGVAQASAAYPEDRAAAPAHIVSAAERGDLALTGAGHPSGVVPGRVWLQGR</sequence>
<dbReference type="Proteomes" id="UP000005710">
    <property type="component" value="Unassembled WGS sequence"/>
</dbReference>
<gene>
    <name evidence="2" type="ORF">ThesuDRAFT_00430</name>
</gene>
<dbReference type="eggNOG" id="COG0470">
    <property type="taxonomic scope" value="Bacteria"/>
</dbReference>
<reference evidence="2" key="2">
    <citation type="submission" date="2012-10" db="EMBL/GenBank/DDBJ databases">
        <title>Improved high-quality draft of Thermaerobacter subterraneus C21, DSM 13965.</title>
        <authorList>
            <consortium name="DOE Joint Genome Institute"/>
            <person name="Eisen J."/>
            <person name="Huntemann M."/>
            <person name="Wei C.-L."/>
            <person name="Han J."/>
            <person name="Detter J.C."/>
            <person name="Han C."/>
            <person name="Tapia R."/>
            <person name="Chen A."/>
            <person name="Kyrpides N."/>
            <person name="Mavromatis K."/>
            <person name="Markowitz V."/>
            <person name="Szeto E."/>
            <person name="Ivanova N."/>
            <person name="Mikhailova N."/>
            <person name="Ovchinnikova G."/>
            <person name="Pagani I."/>
            <person name="Pati A."/>
            <person name="Goodwin L."/>
            <person name="Nordberg H.P."/>
            <person name="Cantor M.N."/>
            <person name="Hua S.X."/>
            <person name="Woyke T."/>
            <person name="Eisen J."/>
            <person name="Klenk H.-P."/>
        </authorList>
    </citation>
    <scope>NUCLEOTIDE SEQUENCE [LARGE SCALE GENOMIC DNA]</scope>
    <source>
        <strain evidence="2">DSM 13965</strain>
    </source>
</reference>
<protein>
    <recommendedName>
        <fullName evidence="4">DNA-directed DNA polymerase</fullName>
    </recommendedName>
</protein>
<dbReference type="PANTHER" id="PTHR11669:SF8">
    <property type="entry name" value="DNA POLYMERASE III SUBUNIT DELTA"/>
    <property type="match status" value="1"/>
</dbReference>
<reference evidence="2" key="1">
    <citation type="submission" date="2010-10" db="EMBL/GenBank/DDBJ databases">
        <authorList>
            <consortium name="US DOE Joint Genome Institute (JGI-PGF)"/>
            <person name="Lucas S."/>
            <person name="Copeland A."/>
            <person name="Lapidus A."/>
            <person name="Bruce D."/>
            <person name="Goodwin L."/>
            <person name="Pitluck S."/>
            <person name="Kyrpides N."/>
            <person name="Mavromatis K."/>
            <person name="Detter J.C."/>
            <person name="Han C."/>
            <person name="Land M."/>
            <person name="Hauser L."/>
            <person name="Markowitz V."/>
            <person name="Cheng J.-F."/>
            <person name="Hugenholtz P."/>
            <person name="Woyke T."/>
            <person name="Wu D."/>
            <person name="Pukall R."/>
            <person name="Wahrenburg C."/>
            <person name="Brambilla E."/>
            <person name="Klenk H.-P."/>
            <person name="Eisen J.A."/>
        </authorList>
    </citation>
    <scope>NUCLEOTIDE SEQUENCE [LARGE SCALE GENOMIC DNA]</scope>
    <source>
        <strain evidence="2">DSM 13965</strain>
    </source>
</reference>
<dbReference type="STRING" id="867903.ThesuDRAFT_00430"/>
<dbReference type="GO" id="GO:0006261">
    <property type="term" value="P:DNA-templated DNA replication"/>
    <property type="evidence" value="ECO:0007669"/>
    <property type="project" value="TreeGrafter"/>
</dbReference>
<evidence type="ECO:0000256" key="1">
    <source>
        <dbReference type="SAM" id="MobiDB-lite"/>
    </source>
</evidence>
<dbReference type="EMBL" id="AENY02000002">
    <property type="protein sequence ID" value="EKP94739.1"/>
    <property type="molecule type" value="Genomic_DNA"/>
</dbReference>
<name>K6Q1B0_9FIRM</name>
<dbReference type="InterPro" id="IPR027417">
    <property type="entry name" value="P-loop_NTPase"/>
</dbReference>
<dbReference type="Pfam" id="PF13177">
    <property type="entry name" value="DNA_pol3_delta2"/>
    <property type="match status" value="1"/>
</dbReference>
<dbReference type="AlphaFoldDB" id="K6Q1B0"/>
<dbReference type="OrthoDB" id="9810148at2"/>
<dbReference type="InterPro" id="IPR050238">
    <property type="entry name" value="DNA_Rep/Repair_Clamp_Loader"/>
</dbReference>
<organism evidence="2 3">
    <name type="scientific">Thermaerobacter subterraneus DSM 13965</name>
    <dbReference type="NCBI Taxonomy" id="867903"/>
    <lineage>
        <taxon>Bacteria</taxon>
        <taxon>Bacillati</taxon>
        <taxon>Bacillota</taxon>
        <taxon>Clostridia</taxon>
        <taxon>Eubacteriales</taxon>
        <taxon>Clostridiales Family XVII. Incertae Sedis</taxon>
        <taxon>Thermaerobacter</taxon>
    </lineage>
</organism>
<comment type="caution">
    <text evidence="2">The sequence shown here is derived from an EMBL/GenBank/DDBJ whole genome shotgun (WGS) entry which is preliminary data.</text>
</comment>
<proteinExistence type="predicted"/>
<dbReference type="SUPFAM" id="SSF52540">
    <property type="entry name" value="P-loop containing nucleoside triphosphate hydrolases"/>
    <property type="match status" value="1"/>
</dbReference>